<name>A0A4U2YCQ9_9BACL</name>
<keyword evidence="2" id="KW-0378">Hydrolase</keyword>
<dbReference type="EC" id="3.2.1.183" evidence="2"/>
<dbReference type="EMBL" id="SZNK01000001">
    <property type="protein sequence ID" value="TKI58588.1"/>
    <property type="molecule type" value="Genomic_DNA"/>
</dbReference>
<dbReference type="CDD" id="cd03786">
    <property type="entry name" value="GTB_UDP-GlcNAc_2-Epimerase"/>
    <property type="match status" value="1"/>
</dbReference>
<dbReference type="Pfam" id="PF02350">
    <property type="entry name" value="Epimerase_2"/>
    <property type="match status" value="1"/>
</dbReference>
<dbReference type="PANTHER" id="PTHR43174:SF3">
    <property type="entry name" value="UDP-N-ACETYLGLUCOSAMINE 2-EPIMERASE"/>
    <property type="match status" value="1"/>
</dbReference>
<sequence>MSKRKICVVTGTRAEYGLLYWLMREIQEDQDLQLQIVATGMHLSPEFGSTYRIIDQDGFNIDEKVEMLLSSDTPVGIATSMGVATIGFANAFERLKPDIVVVLGDRFEILACAQAAMVARIPIAHLHGGERTEGVIDEAIRHAVTKMAHLHFVAADEYRKRVIQLGERPERVFNVGAIGVDQIKNLHLLNKKEFENSIQFELGPVNFLVTYHPVTLNKEGSECYVHEIFTALDEFPDAKIIFTKPNSDTDGRVISRMIDEYVHRNSQRAAAYTSLGQLRYLSAINHCNLVIGNSSSGLIEVPYFKKPTINIGNRQQGRIKPFSVIDCIESSIEIKEAIHKGLSESFQVSIQNMTSPYGEGDVSSKVKNVLKQVNLEKLLVKSFHDIGGVF</sequence>
<organism evidence="2 3">
    <name type="scientific">Brevibacillus antibioticus</name>
    <dbReference type="NCBI Taxonomy" id="2570228"/>
    <lineage>
        <taxon>Bacteria</taxon>
        <taxon>Bacillati</taxon>
        <taxon>Bacillota</taxon>
        <taxon>Bacilli</taxon>
        <taxon>Bacillales</taxon>
        <taxon>Paenibacillaceae</taxon>
        <taxon>Brevibacillus</taxon>
    </lineage>
</organism>
<keyword evidence="2" id="KW-0326">Glycosidase</keyword>
<dbReference type="GO" id="GO:0006047">
    <property type="term" value="P:UDP-N-acetylglucosamine metabolic process"/>
    <property type="evidence" value="ECO:0007669"/>
    <property type="project" value="InterPro"/>
</dbReference>
<dbReference type="Gene3D" id="3.40.50.2000">
    <property type="entry name" value="Glycogen Phosphorylase B"/>
    <property type="match status" value="2"/>
</dbReference>
<gene>
    <name evidence="2" type="primary">neuC</name>
    <name evidence="2" type="ORF">E8L90_26080</name>
</gene>
<dbReference type="SUPFAM" id="SSF53756">
    <property type="entry name" value="UDP-Glycosyltransferase/glycogen phosphorylase"/>
    <property type="match status" value="1"/>
</dbReference>
<keyword evidence="3" id="KW-1185">Reference proteome</keyword>
<dbReference type="PANTHER" id="PTHR43174">
    <property type="entry name" value="UDP-N-ACETYLGLUCOSAMINE 2-EPIMERASE"/>
    <property type="match status" value="1"/>
</dbReference>
<dbReference type="InterPro" id="IPR020004">
    <property type="entry name" value="UDP-GlcNAc_Epase"/>
</dbReference>
<dbReference type="RefSeq" id="WP_137032075.1">
    <property type="nucleotide sequence ID" value="NZ_SZNK01000001.1"/>
</dbReference>
<dbReference type="NCBIfam" id="TIGR03568">
    <property type="entry name" value="NeuC_NnaA"/>
    <property type="match status" value="1"/>
</dbReference>
<dbReference type="InterPro" id="IPR029767">
    <property type="entry name" value="WecB-like"/>
</dbReference>
<dbReference type="OrthoDB" id="9803238at2"/>
<feature type="domain" description="UDP-N-acetylglucosamine 2-epimerase" evidence="1">
    <location>
        <begin position="24"/>
        <end position="371"/>
    </location>
</feature>
<dbReference type="Proteomes" id="UP000307841">
    <property type="component" value="Unassembled WGS sequence"/>
</dbReference>
<dbReference type="AlphaFoldDB" id="A0A4U2YCQ9"/>
<comment type="caution">
    <text evidence="2">The sequence shown here is derived from an EMBL/GenBank/DDBJ whole genome shotgun (WGS) entry which is preliminary data.</text>
</comment>
<evidence type="ECO:0000313" key="3">
    <source>
        <dbReference type="Proteomes" id="UP000307841"/>
    </source>
</evidence>
<proteinExistence type="predicted"/>
<evidence type="ECO:0000313" key="2">
    <source>
        <dbReference type="EMBL" id="TKI58588.1"/>
    </source>
</evidence>
<dbReference type="GO" id="GO:0004553">
    <property type="term" value="F:hydrolase activity, hydrolyzing O-glycosyl compounds"/>
    <property type="evidence" value="ECO:0007669"/>
    <property type="project" value="InterPro"/>
</dbReference>
<reference evidence="2 3" key="1">
    <citation type="submission" date="2019-04" db="EMBL/GenBank/DDBJ databases">
        <title>Whole genome sequencing of Brevibacillus sp. TGS2-1.</title>
        <authorList>
            <person name="Choi A."/>
        </authorList>
    </citation>
    <scope>NUCLEOTIDE SEQUENCE [LARGE SCALE GENOMIC DNA]</scope>
    <source>
        <strain evidence="2 3">TGS2-1</strain>
    </source>
</reference>
<protein>
    <submittedName>
        <fullName evidence="2">UDP-N-acetylglucosamine 2-epimerase (Hydrolyzing)</fullName>
        <ecNumber evidence="2">3.2.1.183</ecNumber>
    </submittedName>
</protein>
<dbReference type="InterPro" id="IPR003331">
    <property type="entry name" value="UDP_GlcNAc_Epimerase_2_dom"/>
</dbReference>
<accession>A0A4U2YCQ9</accession>
<evidence type="ECO:0000259" key="1">
    <source>
        <dbReference type="Pfam" id="PF02350"/>
    </source>
</evidence>